<feature type="region of interest" description="Disordered" evidence="1">
    <location>
        <begin position="73"/>
        <end position="192"/>
    </location>
</feature>
<protein>
    <submittedName>
        <fullName evidence="2">Uncharacterized protein</fullName>
    </submittedName>
</protein>
<feature type="compositionally biased region" description="Pro residues" evidence="1">
    <location>
        <begin position="247"/>
        <end position="257"/>
    </location>
</feature>
<comment type="caution">
    <text evidence="2">The sequence shown here is derived from an EMBL/GenBank/DDBJ whole genome shotgun (WGS) entry which is preliminary data.</text>
</comment>
<gene>
    <name evidence="2" type="ORF">H2200_007793</name>
</gene>
<organism evidence="2 3">
    <name type="scientific">Cladophialophora chaetospira</name>
    <dbReference type="NCBI Taxonomy" id="386627"/>
    <lineage>
        <taxon>Eukaryota</taxon>
        <taxon>Fungi</taxon>
        <taxon>Dikarya</taxon>
        <taxon>Ascomycota</taxon>
        <taxon>Pezizomycotina</taxon>
        <taxon>Eurotiomycetes</taxon>
        <taxon>Chaetothyriomycetidae</taxon>
        <taxon>Chaetothyriales</taxon>
        <taxon>Herpotrichiellaceae</taxon>
        <taxon>Cladophialophora</taxon>
    </lineage>
</organism>
<dbReference type="Proteomes" id="UP001172673">
    <property type="component" value="Unassembled WGS sequence"/>
</dbReference>
<reference evidence="2" key="1">
    <citation type="submission" date="2022-10" db="EMBL/GenBank/DDBJ databases">
        <title>Culturing micro-colonial fungi from biological soil crusts in the Mojave desert and describing Neophaeococcomyces mojavensis, and introducing the new genera and species Taxawa tesnikishii.</title>
        <authorList>
            <person name="Kurbessoian T."/>
            <person name="Stajich J.E."/>
        </authorList>
    </citation>
    <scope>NUCLEOTIDE SEQUENCE</scope>
    <source>
        <strain evidence="2">TK_41</strain>
    </source>
</reference>
<keyword evidence="3" id="KW-1185">Reference proteome</keyword>
<evidence type="ECO:0000313" key="2">
    <source>
        <dbReference type="EMBL" id="KAJ9607715.1"/>
    </source>
</evidence>
<dbReference type="EMBL" id="JAPDRK010000011">
    <property type="protein sequence ID" value="KAJ9607715.1"/>
    <property type="molecule type" value="Genomic_DNA"/>
</dbReference>
<evidence type="ECO:0000256" key="1">
    <source>
        <dbReference type="SAM" id="MobiDB-lite"/>
    </source>
</evidence>
<feature type="compositionally biased region" description="Low complexity" evidence="1">
    <location>
        <begin position="141"/>
        <end position="151"/>
    </location>
</feature>
<feature type="region of interest" description="Disordered" evidence="1">
    <location>
        <begin position="216"/>
        <end position="272"/>
    </location>
</feature>
<dbReference type="AlphaFoldDB" id="A0AA38X6F5"/>
<name>A0AA38X6F5_9EURO</name>
<feature type="compositionally biased region" description="Polar residues" evidence="1">
    <location>
        <begin position="162"/>
        <end position="171"/>
    </location>
</feature>
<feature type="compositionally biased region" description="Polar residues" evidence="1">
    <location>
        <begin position="232"/>
        <end position="246"/>
    </location>
</feature>
<proteinExistence type="predicted"/>
<accession>A0AA38X6F5</accession>
<evidence type="ECO:0000313" key="3">
    <source>
        <dbReference type="Proteomes" id="UP001172673"/>
    </source>
</evidence>
<sequence length="272" mass="30799">MTSLIFGSIYMGHKGIVNHRREKQRIKNYERWEGLRDEYDEQRKISRESRSLDIQRTGQDYTQPERPIVTLRDQQEANDARTSWRPQEAWNDAPRRTSVEVTSGSDLRPLAPNKTGAWDEGLPQPLKVTRRNWDDYAPPVSRSSSLRKASSPNPPAEDRSKSNTPSINNAPSPRLDVPVATNNMSHPHAPRTVSTPVETLHHVEPLQHATPGGLMAELIEGGSHPHRPAPYTHQQPQTFAGYTPQNYYPPAPAPAPAPQQHDGSMQEWWNRP</sequence>